<evidence type="ECO:0000256" key="4">
    <source>
        <dbReference type="SAM" id="SignalP"/>
    </source>
</evidence>
<dbReference type="EMBL" id="JH992978">
    <property type="protein sequence ID" value="EKX50400.1"/>
    <property type="molecule type" value="Genomic_DNA"/>
</dbReference>
<dbReference type="EnsemblProtists" id="EKX50400">
    <property type="protein sequence ID" value="EKX50400"/>
    <property type="gene ID" value="GUITHDRAFT_103631"/>
</dbReference>
<keyword evidence="3" id="KW-0812">Transmembrane</keyword>
<dbReference type="Proteomes" id="UP000011087">
    <property type="component" value="Unassembled WGS sequence"/>
</dbReference>
<dbReference type="PANTHER" id="PTHR11102:SF147">
    <property type="entry name" value="SEL1L ADAPTOR SUBUNIT OF ERAD E3 UBIQUITIN LIGASE"/>
    <property type="match status" value="1"/>
</dbReference>
<dbReference type="STRING" id="905079.L1JQE1"/>
<keyword evidence="3" id="KW-1133">Transmembrane helix</keyword>
<sequence length="806" mass="87667">MLFVFLFLCLSNLSSVLVNAASEDKKPFPLDLRPAQRYMILHSPPAAAAFEGTPCQVQVVIESVGVDASRPDDTLALLVYVGSNNPMELPIREGLLHFNAVVHEAGTFKIKIFAIGVVVDVLEPVERRGTGGQLADPEKEVAAVVEEEEEGGKCEGECKGDALLTAVGELFGVEHGEENSEGRVRRGLDRLLLAARQGNLHAKALYSILSHPNPLDPEAPPDLRDCADETMAGGVGHPICHMAMGFRFWRGLGVEQNLTRAMKHYKIAAEISVRTSETLWSTFVSERKGRRRQGTARLFEYDDLSQILEDLSEDYRSEALAGKGVGWSEFAGSRERDLSTFQQDFLYALDRIFTSYVWGRDHSVPRGDFEGASKAAAVSARGGDVKQKLNLGTLALLGLGMRRNETLSTVLFAGAAGSHWGKTNMGLCYVHGGCGNISIDHGKARSLLEEAANVGNTQASLLLGAAIRQGDLGYAINFPSSRVLLEGAARRGEVAAVWHLGLMAEGGEGRAKSHAEAARAFKFVAERGLLSFLLTKAETSFVANDHVGAYLRYKLAAACGWTSGIANLAYLVEQGVAHAQQQNLTLARTLYSIAAVEGDAPSRRRLGDMEYTGVGGEQNFAAALEHYLMNKEDPHSLFNAAWLTEEGRGTARNLTRAKTLYLEAMQAARMRPRNAEYGHMKPLGVLPIQLALLRLELQQLLHLESFPLNALLESVGRQSWTWVVPFASSFDWLSSKLGLPTSSSDGFPSFKAPPAWSGESASKLKGRRQEGEEKNEEEEEEGDLTFVLFATLVGFIVGLAIAAILR</sequence>
<dbReference type="InterPro" id="IPR011990">
    <property type="entry name" value="TPR-like_helical_dom_sf"/>
</dbReference>
<dbReference type="InterPro" id="IPR006597">
    <property type="entry name" value="Sel1-like"/>
</dbReference>
<dbReference type="GeneID" id="17307191"/>
<evidence type="ECO:0000256" key="2">
    <source>
        <dbReference type="SAM" id="MobiDB-lite"/>
    </source>
</evidence>
<dbReference type="HOGENOM" id="CLU_349669_0_0_1"/>
<dbReference type="Gene3D" id="1.25.40.10">
    <property type="entry name" value="Tetratricopeptide repeat domain"/>
    <property type="match status" value="2"/>
</dbReference>
<dbReference type="OrthoDB" id="27934at2759"/>
<feature type="region of interest" description="Disordered" evidence="2">
    <location>
        <begin position="750"/>
        <end position="781"/>
    </location>
</feature>
<reference evidence="6" key="3">
    <citation type="submission" date="2015-06" db="UniProtKB">
        <authorList>
            <consortium name="EnsemblProtists"/>
        </authorList>
    </citation>
    <scope>IDENTIFICATION</scope>
</reference>
<gene>
    <name evidence="5" type="ORF">GUITHDRAFT_103631</name>
</gene>
<evidence type="ECO:0000256" key="3">
    <source>
        <dbReference type="SAM" id="Phobius"/>
    </source>
</evidence>
<dbReference type="Pfam" id="PF08238">
    <property type="entry name" value="Sel1"/>
    <property type="match status" value="5"/>
</dbReference>
<name>L1JQE1_GUITC</name>
<dbReference type="RefSeq" id="XP_005837380.1">
    <property type="nucleotide sequence ID" value="XM_005837323.1"/>
</dbReference>
<dbReference type="InterPro" id="IPR050767">
    <property type="entry name" value="Sel1_AlgK"/>
</dbReference>
<dbReference type="PANTHER" id="PTHR11102">
    <property type="entry name" value="SEL-1-LIKE PROTEIN"/>
    <property type="match status" value="1"/>
</dbReference>
<keyword evidence="7" id="KW-1185">Reference proteome</keyword>
<evidence type="ECO:0000313" key="6">
    <source>
        <dbReference type="EnsemblProtists" id="EKX50400"/>
    </source>
</evidence>
<proteinExistence type="inferred from homology"/>
<protein>
    <submittedName>
        <fullName evidence="5 6">Uncharacterized protein</fullName>
    </submittedName>
</protein>
<keyword evidence="4" id="KW-0732">Signal</keyword>
<reference evidence="7" key="2">
    <citation type="submission" date="2012-11" db="EMBL/GenBank/DDBJ databases">
        <authorList>
            <person name="Kuo A."/>
            <person name="Curtis B.A."/>
            <person name="Tanifuji G."/>
            <person name="Burki F."/>
            <person name="Gruber A."/>
            <person name="Irimia M."/>
            <person name="Maruyama S."/>
            <person name="Arias M.C."/>
            <person name="Ball S.G."/>
            <person name="Gile G.H."/>
            <person name="Hirakawa Y."/>
            <person name="Hopkins J.F."/>
            <person name="Rensing S.A."/>
            <person name="Schmutz J."/>
            <person name="Symeonidi A."/>
            <person name="Elias M."/>
            <person name="Eveleigh R.J."/>
            <person name="Herman E.K."/>
            <person name="Klute M.J."/>
            <person name="Nakayama T."/>
            <person name="Obornik M."/>
            <person name="Reyes-Prieto A."/>
            <person name="Armbrust E.V."/>
            <person name="Aves S.J."/>
            <person name="Beiko R.G."/>
            <person name="Coutinho P."/>
            <person name="Dacks J.B."/>
            <person name="Durnford D.G."/>
            <person name="Fast N.M."/>
            <person name="Green B.R."/>
            <person name="Grisdale C."/>
            <person name="Hempe F."/>
            <person name="Henrissat B."/>
            <person name="Hoppner M.P."/>
            <person name="Ishida K.-I."/>
            <person name="Kim E."/>
            <person name="Koreny L."/>
            <person name="Kroth P.G."/>
            <person name="Liu Y."/>
            <person name="Malik S.-B."/>
            <person name="Maier U.G."/>
            <person name="McRose D."/>
            <person name="Mock T."/>
            <person name="Neilson J.A."/>
            <person name="Onodera N.T."/>
            <person name="Poole A.M."/>
            <person name="Pritham E.J."/>
            <person name="Richards T.A."/>
            <person name="Rocap G."/>
            <person name="Roy S.W."/>
            <person name="Sarai C."/>
            <person name="Schaack S."/>
            <person name="Shirato S."/>
            <person name="Slamovits C.H."/>
            <person name="Spencer D.F."/>
            <person name="Suzuki S."/>
            <person name="Worden A.Z."/>
            <person name="Zauner S."/>
            <person name="Barry K."/>
            <person name="Bell C."/>
            <person name="Bharti A.K."/>
            <person name="Crow J.A."/>
            <person name="Grimwood J."/>
            <person name="Kramer R."/>
            <person name="Lindquist E."/>
            <person name="Lucas S."/>
            <person name="Salamov A."/>
            <person name="McFadden G.I."/>
            <person name="Lane C.E."/>
            <person name="Keeling P.J."/>
            <person name="Gray M.W."/>
            <person name="Grigoriev I.V."/>
            <person name="Archibald J.M."/>
        </authorList>
    </citation>
    <scope>NUCLEOTIDE SEQUENCE</scope>
    <source>
        <strain evidence="7">CCMP2712</strain>
    </source>
</reference>
<feature type="signal peptide" evidence="4">
    <location>
        <begin position="1"/>
        <end position="20"/>
    </location>
</feature>
<dbReference type="GO" id="GO:0005789">
    <property type="term" value="C:endoplasmic reticulum membrane"/>
    <property type="evidence" value="ECO:0007669"/>
    <property type="project" value="TreeGrafter"/>
</dbReference>
<organism evidence="5">
    <name type="scientific">Guillardia theta (strain CCMP2712)</name>
    <name type="common">Cryptophyte</name>
    <dbReference type="NCBI Taxonomy" id="905079"/>
    <lineage>
        <taxon>Eukaryota</taxon>
        <taxon>Cryptophyceae</taxon>
        <taxon>Pyrenomonadales</taxon>
        <taxon>Geminigeraceae</taxon>
        <taxon>Guillardia</taxon>
    </lineage>
</organism>
<feature type="chain" id="PRO_5008771628" evidence="4">
    <location>
        <begin position="21"/>
        <end position="806"/>
    </location>
</feature>
<dbReference type="eggNOG" id="KOG1550">
    <property type="taxonomic scope" value="Eukaryota"/>
</dbReference>
<evidence type="ECO:0000313" key="5">
    <source>
        <dbReference type="EMBL" id="EKX50400.1"/>
    </source>
</evidence>
<comment type="similarity">
    <text evidence="1">Belongs to the sel-1 family.</text>
</comment>
<dbReference type="GO" id="GO:0036503">
    <property type="term" value="P:ERAD pathway"/>
    <property type="evidence" value="ECO:0007669"/>
    <property type="project" value="TreeGrafter"/>
</dbReference>
<dbReference type="SUPFAM" id="SSF81901">
    <property type="entry name" value="HCP-like"/>
    <property type="match status" value="3"/>
</dbReference>
<dbReference type="SMART" id="SM00671">
    <property type="entry name" value="SEL1"/>
    <property type="match status" value="7"/>
</dbReference>
<reference evidence="5 7" key="1">
    <citation type="journal article" date="2012" name="Nature">
        <title>Algal genomes reveal evolutionary mosaicism and the fate of nucleomorphs.</title>
        <authorList>
            <consortium name="DOE Joint Genome Institute"/>
            <person name="Curtis B.A."/>
            <person name="Tanifuji G."/>
            <person name="Burki F."/>
            <person name="Gruber A."/>
            <person name="Irimia M."/>
            <person name="Maruyama S."/>
            <person name="Arias M.C."/>
            <person name="Ball S.G."/>
            <person name="Gile G.H."/>
            <person name="Hirakawa Y."/>
            <person name="Hopkins J.F."/>
            <person name="Kuo A."/>
            <person name="Rensing S.A."/>
            <person name="Schmutz J."/>
            <person name="Symeonidi A."/>
            <person name="Elias M."/>
            <person name="Eveleigh R.J."/>
            <person name="Herman E.K."/>
            <person name="Klute M.J."/>
            <person name="Nakayama T."/>
            <person name="Obornik M."/>
            <person name="Reyes-Prieto A."/>
            <person name="Armbrust E.V."/>
            <person name="Aves S.J."/>
            <person name="Beiko R.G."/>
            <person name="Coutinho P."/>
            <person name="Dacks J.B."/>
            <person name="Durnford D.G."/>
            <person name="Fast N.M."/>
            <person name="Green B.R."/>
            <person name="Grisdale C.J."/>
            <person name="Hempel F."/>
            <person name="Henrissat B."/>
            <person name="Hoppner M.P."/>
            <person name="Ishida K."/>
            <person name="Kim E."/>
            <person name="Koreny L."/>
            <person name="Kroth P.G."/>
            <person name="Liu Y."/>
            <person name="Malik S.B."/>
            <person name="Maier U.G."/>
            <person name="McRose D."/>
            <person name="Mock T."/>
            <person name="Neilson J.A."/>
            <person name="Onodera N.T."/>
            <person name="Poole A.M."/>
            <person name="Pritham E.J."/>
            <person name="Richards T.A."/>
            <person name="Rocap G."/>
            <person name="Roy S.W."/>
            <person name="Sarai C."/>
            <person name="Schaack S."/>
            <person name="Shirato S."/>
            <person name="Slamovits C.H."/>
            <person name="Spencer D.F."/>
            <person name="Suzuki S."/>
            <person name="Worden A.Z."/>
            <person name="Zauner S."/>
            <person name="Barry K."/>
            <person name="Bell C."/>
            <person name="Bharti A.K."/>
            <person name="Crow J.A."/>
            <person name="Grimwood J."/>
            <person name="Kramer R."/>
            <person name="Lindquist E."/>
            <person name="Lucas S."/>
            <person name="Salamov A."/>
            <person name="McFadden G.I."/>
            <person name="Lane C.E."/>
            <person name="Keeling P.J."/>
            <person name="Gray M.W."/>
            <person name="Grigoriev I.V."/>
            <person name="Archibald J.M."/>
        </authorList>
    </citation>
    <scope>NUCLEOTIDE SEQUENCE</scope>
    <source>
        <strain evidence="5 7">CCMP2712</strain>
    </source>
</reference>
<dbReference type="KEGG" id="gtt:GUITHDRAFT_103631"/>
<accession>L1JQE1</accession>
<keyword evidence="3" id="KW-0472">Membrane</keyword>
<dbReference type="AlphaFoldDB" id="L1JQE1"/>
<feature type="transmembrane region" description="Helical" evidence="3">
    <location>
        <begin position="784"/>
        <end position="805"/>
    </location>
</feature>
<evidence type="ECO:0000313" key="7">
    <source>
        <dbReference type="Proteomes" id="UP000011087"/>
    </source>
</evidence>
<evidence type="ECO:0000256" key="1">
    <source>
        <dbReference type="ARBA" id="ARBA00038101"/>
    </source>
</evidence>
<dbReference type="OMA" id="YTKAREC"/>
<dbReference type="PaxDb" id="55529-EKX50400"/>